<dbReference type="EMBL" id="AM436118">
    <property type="protein sequence ID" value="CAN60618.1"/>
    <property type="molecule type" value="Genomic_DNA"/>
</dbReference>
<protein>
    <recommendedName>
        <fullName evidence="3">Secreted protein</fullName>
    </recommendedName>
</protein>
<proteinExistence type="predicted"/>
<evidence type="ECO:0000256" key="1">
    <source>
        <dbReference type="SAM" id="SignalP"/>
    </source>
</evidence>
<feature type="chain" id="PRO_5002679448" description="Secreted protein" evidence="1">
    <location>
        <begin position="26"/>
        <end position="94"/>
    </location>
</feature>
<keyword evidence="1" id="KW-0732">Signal</keyword>
<name>A5AUK7_VITVI</name>
<sequence>MPTSPFITLLLFSFIFIMRKPPHISHPEFSPLRHVVSPTFHPDASHHEFCARPTFYLIRMSHIRNSVPAQRSTFCRMSHIRNSVRPMFHLFLHP</sequence>
<accession>A5AUK7</accession>
<dbReference type="AlphaFoldDB" id="A5AUK7"/>
<feature type="signal peptide" evidence="1">
    <location>
        <begin position="1"/>
        <end position="25"/>
    </location>
</feature>
<gene>
    <name evidence="2" type="ORF">VITISV_003257</name>
</gene>
<reference evidence="2" key="1">
    <citation type="journal article" date="2007" name="PLoS ONE">
        <title>The first genome sequence of an elite grapevine cultivar (Pinot noir Vitis vinifera L.): coping with a highly heterozygous genome.</title>
        <authorList>
            <person name="Velasco R."/>
            <person name="Zharkikh A."/>
            <person name="Troggio M."/>
            <person name="Cartwright D.A."/>
            <person name="Cestaro A."/>
            <person name="Pruss D."/>
            <person name="Pindo M."/>
            <person name="FitzGerald L.M."/>
            <person name="Vezzulli S."/>
            <person name="Reid J."/>
            <person name="Malacarne G."/>
            <person name="Iliev D."/>
            <person name="Coppola G."/>
            <person name="Wardell B."/>
            <person name="Micheletti D."/>
            <person name="Macalma T."/>
            <person name="Facci M."/>
            <person name="Mitchell J.T."/>
            <person name="Perazzolli M."/>
            <person name="Eldredge G."/>
            <person name="Gatto P."/>
            <person name="Oyzerski R."/>
            <person name="Moretto M."/>
            <person name="Gutin N."/>
            <person name="Stefanini M."/>
            <person name="Chen Y."/>
            <person name="Segala C."/>
            <person name="Davenport C."/>
            <person name="Dematte L."/>
            <person name="Mraz A."/>
            <person name="Battilana J."/>
            <person name="Stormo K."/>
            <person name="Costa F."/>
            <person name="Tao Q."/>
            <person name="Si-Ammour A."/>
            <person name="Harkins T."/>
            <person name="Lackey A."/>
            <person name="Perbost C."/>
            <person name="Taillon B."/>
            <person name="Stella A."/>
            <person name="Solovyev V."/>
            <person name="Fawcett J.A."/>
            <person name="Sterck L."/>
            <person name="Vandepoele K."/>
            <person name="Grando S.M."/>
            <person name="Toppo S."/>
            <person name="Moser C."/>
            <person name="Lanchbury J."/>
            <person name="Bogden R."/>
            <person name="Skolnick M."/>
            <person name="Sgaramella V."/>
            <person name="Bhatnagar S.K."/>
            <person name="Fontana P."/>
            <person name="Gutin A."/>
            <person name="Van de Peer Y."/>
            <person name="Salamini F."/>
            <person name="Viola R."/>
        </authorList>
    </citation>
    <scope>NUCLEOTIDE SEQUENCE</scope>
</reference>
<evidence type="ECO:0000313" key="2">
    <source>
        <dbReference type="EMBL" id="CAN60618.1"/>
    </source>
</evidence>
<evidence type="ECO:0008006" key="3">
    <source>
        <dbReference type="Google" id="ProtNLM"/>
    </source>
</evidence>
<organism evidence="2">
    <name type="scientific">Vitis vinifera</name>
    <name type="common">Grape</name>
    <dbReference type="NCBI Taxonomy" id="29760"/>
    <lineage>
        <taxon>Eukaryota</taxon>
        <taxon>Viridiplantae</taxon>
        <taxon>Streptophyta</taxon>
        <taxon>Embryophyta</taxon>
        <taxon>Tracheophyta</taxon>
        <taxon>Spermatophyta</taxon>
        <taxon>Magnoliopsida</taxon>
        <taxon>eudicotyledons</taxon>
        <taxon>Gunneridae</taxon>
        <taxon>Pentapetalae</taxon>
        <taxon>rosids</taxon>
        <taxon>Vitales</taxon>
        <taxon>Vitaceae</taxon>
        <taxon>Viteae</taxon>
        <taxon>Vitis</taxon>
    </lineage>
</organism>